<dbReference type="Pfam" id="PF04339">
    <property type="entry name" value="FemAB_like"/>
    <property type="match status" value="1"/>
</dbReference>
<dbReference type="SUPFAM" id="SSF55729">
    <property type="entry name" value="Acyl-CoA N-acyltransferases (Nat)"/>
    <property type="match status" value="1"/>
</dbReference>
<keyword evidence="1" id="KW-0808">Transferase</keyword>
<evidence type="ECO:0000313" key="1">
    <source>
        <dbReference type="EMBL" id="MEK8026088.1"/>
    </source>
</evidence>
<dbReference type="EC" id="2.3.1.-" evidence="1"/>
<dbReference type="Gene3D" id="3.40.630.30">
    <property type="match status" value="1"/>
</dbReference>
<comment type="caution">
    <text evidence="1">The sequence shown here is derived from an EMBL/GenBank/DDBJ whole genome shotgun (WGS) entry which is preliminary data.</text>
</comment>
<evidence type="ECO:0000313" key="2">
    <source>
        <dbReference type="Proteomes" id="UP001368500"/>
    </source>
</evidence>
<dbReference type="InterPro" id="IPR007434">
    <property type="entry name" value="FemAB-like"/>
</dbReference>
<reference evidence="1 2" key="1">
    <citation type="submission" date="2024-04" db="EMBL/GenBank/DDBJ databases">
        <title>Novel species of the genus Ideonella isolated from streams.</title>
        <authorList>
            <person name="Lu H."/>
        </authorList>
    </citation>
    <scope>NUCLEOTIDE SEQUENCE [LARGE SCALE GENOMIC DNA]</scope>
    <source>
        <strain evidence="1 2">BYS139W</strain>
    </source>
</reference>
<dbReference type="InterPro" id="IPR016181">
    <property type="entry name" value="Acyl_CoA_acyltransferase"/>
</dbReference>
<dbReference type="PANTHER" id="PTHR47017">
    <property type="entry name" value="ACYL-COA"/>
    <property type="match status" value="1"/>
</dbReference>
<accession>A0ABU9B908</accession>
<protein>
    <submittedName>
        <fullName evidence="1">GNAT family N-acetyltransferase</fullName>
        <ecNumber evidence="1">2.3.1.-</ecNumber>
    </submittedName>
</protein>
<proteinExistence type="predicted"/>
<dbReference type="GO" id="GO:0016746">
    <property type="term" value="F:acyltransferase activity"/>
    <property type="evidence" value="ECO:0007669"/>
    <property type="project" value="UniProtKB-KW"/>
</dbReference>
<dbReference type="PANTHER" id="PTHR47017:SF1">
    <property type="entry name" value="ACYL-COA"/>
    <property type="match status" value="1"/>
</dbReference>
<name>A0ABU9B908_9BURK</name>
<keyword evidence="2" id="KW-1185">Reference proteome</keyword>
<organism evidence="1 2">
    <name type="scientific">Pseudaquabacterium rugosum</name>
    <dbReference type="NCBI Taxonomy" id="2984194"/>
    <lineage>
        <taxon>Bacteria</taxon>
        <taxon>Pseudomonadati</taxon>
        <taxon>Pseudomonadota</taxon>
        <taxon>Betaproteobacteria</taxon>
        <taxon>Burkholderiales</taxon>
        <taxon>Sphaerotilaceae</taxon>
        <taxon>Pseudaquabacterium</taxon>
    </lineage>
</organism>
<sequence>MIDTAATATVRVHQHLDTIHAADWDALLARQARPTPFMAADFLRALVDSGSATPDSGWHARFITVEHEGRLLAAAPVWLKTHSWGEYVFDWAWADAYRRHGLRYYPKLVVAVPFMPVAGSRLLAVDAASRARLLEGLVALAQAERASSIHLLFHDEADDALGSAQAGWLRRDGVQFHWCQREDRPWPDFDAFLADLQHDKRKKIRQERRKVAEAGITFTVHQGTQIDEPLWDFFHHCYTLTYQAHGGHPYLQRAFWRQWARTAPGQALMFVARRDGQAIAASLLAIDTATGQAWGRHWGAVETVSCLHFEACYYQPLQWCIAHGFTRFEGGAQGEHKMARGLLPAPTRSAHWLAHPQFSAAVADFLQQEGRAMAGHVDELREHSPFRELAPPDDPPA</sequence>
<dbReference type="RefSeq" id="WP_341373874.1">
    <property type="nucleotide sequence ID" value="NZ_JBBUTF010000007.1"/>
</dbReference>
<dbReference type="EMBL" id="JBBUTF010000007">
    <property type="protein sequence ID" value="MEK8026088.1"/>
    <property type="molecule type" value="Genomic_DNA"/>
</dbReference>
<keyword evidence="1" id="KW-0012">Acyltransferase</keyword>
<dbReference type="Proteomes" id="UP001368500">
    <property type="component" value="Unassembled WGS sequence"/>
</dbReference>
<gene>
    <name evidence="1" type="ORF">AACH11_08950</name>
</gene>